<keyword evidence="3" id="KW-0539">Nucleus</keyword>
<gene>
    <name evidence="5" type="primary">Tex10</name>
</gene>
<name>A0A6F9DTZ0_9ASCI</name>
<dbReference type="Gene3D" id="1.25.10.10">
    <property type="entry name" value="Leucine-rich Repeat Variant"/>
    <property type="match status" value="1"/>
</dbReference>
<organism evidence="5">
    <name type="scientific">Phallusia mammillata</name>
    <dbReference type="NCBI Taxonomy" id="59560"/>
    <lineage>
        <taxon>Eukaryota</taxon>
        <taxon>Metazoa</taxon>
        <taxon>Chordata</taxon>
        <taxon>Tunicata</taxon>
        <taxon>Ascidiacea</taxon>
        <taxon>Phlebobranchia</taxon>
        <taxon>Ascidiidae</taxon>
        <taxon>Phallusia</taxon>
    </lineage>
</organism>
<dbReference type="InterPro" id="IPR016024">
    <property type="entry name" value="ARM-type_fold"/>
</dbReference>
<evidence type="ECO:0000256" key="2">
    <source>
        <dbReference type="ARBA" id="ARBA00006427"/>
    </source>
</evidence>
<dbReference type="GO" id="GO:0071339">
    <property type="term" value="C:MLL1 complex"/>
    <property type="evidence" value="ECO:0007669"/>
    <property type="project" value="TreeGrafter"/>
</dbReference>
<evidence type="ECO:0000313" key="5">
    <source>
        <dbReference type="EMBL" id="CAB3266904.1"/>
    </source>
</evidence>
<dbReference type="PANTHER" id="PTHR16056">
    <property type="entry name" value="REGULATOR OF MICROTUBULE DYNAMICS PROTEIN"/>
    <property type="match status" value="1"/>
</dbReference>
<comment type="similarity">
    <text evidence="2">Belongs to the IPI1/TEX10 family.</text>
</comment>
<dbReference type="InterPro" id="IPR011989">
    <property type="entry name" value="ARM-like"/>
</dbReference>
<dbReference type="Pfam" id="PF12333">
    <property type="entry name" value="Ipi1_N"/>
    <property type="match status" value="1"/>
</dbReference>
<dbReference type="InterPro" id="IPR024679">
    <property type="entry name" value="Ipi1_N"/>
</dbReference>
<dbReference type="EMBL" id="LR791042">
    <property type="protein sequence ID" value="CAB3266904.1"/>
    <property type="molecule type" value="mRNA"/>
</dbReference>
<dbReference type="SUPFAM" id="SSF48371">
    <property type="entry name" value="ARM repeat"/>
    <property type="match status" value="1"/>
</dbReference>
<dbReference type="AlphaFoldDB" id="A0A6F9DTZ0"/>
<feature type="domain" description="Pre-rRNA-processing protein Ipi1 N-terminal" evidence="4">
    <location>
        <begin position="135"/>
        <end position="230"/>
    </location>
</feature>
<evidence type="ECO:0000259" key="4">
    <source>
        <dbReference type="Pfam" id="PF12333"/>
    </source>
</evidence>
<reference evidence="5" key="1">
    <citation type="submission" date="2020-04" db="EMBL/GenBank/DDBJ databases">
        <authorList>
            <person name="Neveu A P."/>
        </authorList>
    </citation>
    <scope>NUCLEOTIDE SEQUENCE</scope>
    <source>
        <tissue evidence="5">Whole embryo</tissue>
    </source>
</reference>
<accession>A0A6F9DTZ0</accession>
<evidence type="ECO:0000256" key="3">
    <source>
        <dbReference type="ARBA" id="ARBA00023242"/>
    </source>
</evidence>
<evidence type="ECO:0000256" key="1">
    <source>
        <dbReference type="ARBA" id="ARBA00004123"/>
    </source>
</evidence>
<comment type="subcellular location">
    <subcellularLocation>
        <location evidence="1">Nucleus</location>
    </subcellularLocation>
</comment>
<sequence length="793" mass="90405">MGKTSKKTKAKKKDFNKVKLKVGKRKPKADNVTNVTFKSQSIYIPEQLKQAQGEILTHRRKSLSDLLTEINHPSPTVRLQALRGIKEILDIDAKCIEHAKMFEKVLKILLDDESTVRKQSLVVLGLLFLTMTESQMRPHFSFVLSHIFCAISHINKHIQKDSLQMIDLCLDHFPALISYEDCCRIIENFIEMISIKQGESGKRSLTMNTSKKETDILWRVRVLARLQKLLDIALGPKLSPGVTKVNFTPCEKWNCVEVGRFMIKGPTGSGLLLRDLDVSVTTTTTSLSIQDLSKSVIPLLIQCWMEVWVGGSMLTGSDDIQLKSMMSCIVTILHQICAASAGPDAEHSKMKSWIYQSYMPLFRKHFFDHFPIEDSAVENRKAKRAKRNVPENNEMLSVNLTICSLASTLIFNHNKLSSADEALLQKTTKFVSKTLTHAADKPTSINPEFLDKVLTFIKQLLSTNEEGKYVDVVQSLSTLYKSLQPRSLMKEKLTTFLLQVFQQHSKMQPQGSGLEEIIAMMPHQLLVMVREVIKHRNILCQITDSSTFHTLTAVLNFSQIALSRKNPTYLKNMHSNCLMPLELLHENSDSIFCGETMCTVCCQCQTQMIECTVPYIEKMSNNYVALFQSICTNLHVNVSNVCYIIDLIMTRFNSTENICKSMDNDEKIATISFLHALLLGEPESKKSVDGLENYQRHETICKHICQFVRQLCHESCRLRNIFISSLQQKLQSTTRISNNTWIGILHLTSVFNEEDNSEFFFLLNRVPNNVENFTEFVSNEFLFSQFKQSLIKV</sequence>
<protein>
    <submittedName>
        <fullName evidence="5">Testis-expressed sequence 10 protein-like</fullName>
    </submittedName>
</protein>
<dbReference type="PANTHER" id="PTHR16056:SF2">
    <property type="entry name" value="TESTIS-EXPRESSED PROTEIN 10"/>
    <property type="match status" value="1"/>
</dbReference>
<proteinExistence type="evidence at transcript level"/>